<dbReference type="Pfam" id="PF04471">
    <property type="entry name" value="Mrr_cat"/>
    <property type="match status" value="1"/>
</dbReference>
<gene>
    <name evidence="4" type="primary">mrr</name>
    <name evidence="4" type="ORF">LAS9267_00630</name>
</gene>
<dbReference type="SUPFAM" id="SSF52980">
    <property type="entry name" value="Restriction endonuclease-like"/>
    <property type="match status" value="1"/>
</dbReference>
<dbReference type="PANTHER" id="PTHR30015:SF7">
    <property type="entry name" value="TYPE IV METHYL-DIRECTED RESTRICTION ENZYME ECOKMRR"/>
    <property type="match status" value="1"/>
</dbReference>
<dbReference type="InterPro" id="IPR007560">
    <property type="entry name" value="Restrct_endonuc_IV_Mrr"/>
</dbReference>
<dbReference type="InterPro" id="IPR052906">
    <property type="entry name" value="Type_IV_Methyl-Rstrct_Enzyme"/>
</dbReference>
<protein>
    <submittedName>
        <fullName evidence="4">Mrr restriction system protein</fullName>
    </submittedName>
</protein>
<dbReference type="PANTHER" id="PTHR30015">
    <property type="entry name" value="MRR RESTRICTION SYSTEM PROTEIN"/>
    <property type="match status" value="1"/>
</dbReference>
<sequence>MAITTNYKELKLCKHGLPTWDAMLPVVLLVASEHAEQIKRSTIKDEAIKKMELPKPLQQLKSDRGESIIYSRIGWPISELAVSGLLERPKRGLYQITNLGKQLLFEKGNKLTSEFIRQQPQYIQHQKELVQKGNNEIVESANIANDDADSNPLQLVDSVVKKYNDSVSIELLERIRKGSPYFFEKLVVELLSNMGYKGENGHAMVTQKSNDKGIDGIINQDALGTSTVYLQAKKYQVGNNVQRNEMQAFFGALSGYGSDRGVFITTSDFSDGAVEYAKNQHIVLINGLQLSDLMLQYQVGVNVKKQYTTFDIDEDFFIEDD</sequence>
<feature type="domain" description="Restriction system protein Mrr-like N-terminal" evidence="3">
    <location>
        <begin position="22"/>
        <end position="104"/>
    </location>
</feature>
<name>A0AAE8J471_LATSK</name>
<dbReference type="Proteomes" id="UP000239650">
    <property type="component" value="Unassembled WGS sequence"/>
</dbReference>
<organism evidence="4 5">
    <name type="scientific">Latilactobacillus sakei</name>
    <name type="common">Lactobacillus sakei</name>
    <dbReference type="NCBI Taxonomy" id="1599"/>
    <lineage>
        <taxon>Bacteria</taxon>
        <taxon>Bacillati</taxon>
        <taxon>Bacillota</taxon>
        <taxon>Bacilli</taxon>
        <taxon>Lactobacillales</taxon>
        <taxon>Lactobacillaceae</taxon>
        <taxon>Latilactobacillus</taxon>
    </lineage>
</organism>
<dbReference type="GO" id="GO:0003677">
    <property type="term" value="F:DNA binding"/>
    <property type="evidence" value="ECO:0007669"/>
    <property type="project" value="InterPro"/>
</dbReference>
<evidence type="ECO:0000313" key="4">
    <source>
        <dbReference type="EMBL" id="SPE19661.1"/>
    </source>
</evidence>
<evidence type="ECO:0000313" key="5">
    <source>
        <dbReference type="Proteomes" id="UP000239650"/>
    </source>
</evidence>
<feature type="domain" description="Restriction endonuclease type IV Mrr" evidence="2">
    <location>
        <begin position="176"/>
        <end position="294"/>
    </location>
</feature>
<evidence type="ECO:0000256" key="1">
    <source>
        <dbReference type="ARBA" id="ARBA00022801"/>
    </source>
</evidence>
<accession>A0AAE8J471</accession>
<dbReference type="InterPro" id="IPR011856">
    <property type="entry name" value="tRNA_endonuc-like_dom_sf"/>
</dbReference>
<dbReference type="Gene3D" id="3.40.1350.10">
    <property type="match status" value="1"/>
</dbReference>
<proteinExistence type="predicted"/>
<dbReference type="RefSeq" id="WP_085391468.1">
    <property type="nucleotide sequence ID" value="NZ_CP017568.1"/>
</dbReference>
<keyword evidence="1" id="KW-0378">Hydrolase</keyword>
<dbReference type="InterPro" id="IPR011335">
    <property type="entry name" value="Restrct_endonuc-II-like"/>
</dbReference>
<dbReference type="Pfam" id="PF14338">
    <property type="entry name" value="Mrr_N"/>
    <property type="match status" value="1"/>
</dbReference>
<comment type="caution">
    <text evidence="4">The sequence shown here is derived from an EMBL/GenBank/DDBJ whole genome shotgun (WGS) entry which is preliminary data.</text>
</comment>
<dbReference type="GO" id="GO:0009307">
    <property type="term" value="P:DNA restriction-modification system"/>
    <property type="evidence" value="ECO:0007669"/>
    <property type="project" value="InterPro"/>
</dbReference>
<evidence type="ECO:0000259" key="3">
    <source>
        <dbReference type="Pfam" id="PF14338"/>
    </source>
</evidence>
<dbReference type="GO" id="GO:0015666">
    <property type="term" value="F:restriction endodeoxyribonuclease activity"/>
    <property type="evidence" value="ECO:0007669"/>
    <property type="project" value="TreeGrafter"/>
</dbReference>
<evidence type="ECO:0000259" key="2">
    <source>
        <dbReference type="Pfam" id="PF04471"/>
    </source>
</evidence>
<dbReference type="EMBL" id="OKRC01000002">
    <property type="protein sequence ID" value="SPE19661.1"/>
    <property type="molecule type" value="Genomic_DNA"/>
</dbReference>
<dbReference type="AlphaFoldDB" id="A0AAE8J471"/>
<reference evidence="4 5" key="1">
    <citation type="submission" date="2018-02" db="EMBL/GenBank/DDBJ databases">
        <authorList>
            <person name="Rodrigo-Torres L."/>
            <person name="Arahal R. D."/>
            <person name="Lucena T."/>
        </authorList>
    </citation>
    <scope>NUCLEOTIDE SEQUENCE [LARGE SCALE GENOMIC DNA]</scope>
    <source>
        <strain evidence="4 5">CECT 9267</strain>
    </source>
</reference>
<dbReference type="InterPro" id="IPR025745">
    <property type="entry name" value="Mrr-like_N_dom"/>
</dbReference>